<dbReference type="Proteomes" id="UP001325680">
    <property type="component" value="Chromosome"/>
</dbReference>
<dbReference type="InterPro" id="IPR037682">
    <property type="entry name" value="TonB_C"/>
</dbReference>
<reference evidence="3 4" key="1">
    <citation type="submission" date="2023-12" db="EMBL/GenBank/DDBJ databases">
        <title>Genome sequencing and assembly of bacterial species from a model synthetic community.</title>
        <authorList>
            <person name="Hogle S.L."/>
        </authorList>
    </citation>
    <scope>NUCLEOTIDE SEQUENCE [LARGE SCALE GENOMIC DNA]</scope>
    <source>
        <strain evidence="3 4">HAMBI_3031</strain>
    </source>
</reference>
<dbReference type="RefSeq" id="WP_114788949.1">
    <property type="nucleotide sequence ID" value="NZ_CP139960.1"/>
</dbReference>
<keyword evidence="4" id="KW-1185">Reference proteome</keyword>
<protein>
    <submittedName>
        <fullName evidence="3">Energy transducer TonB</fullName>
    </submittedName>
</protein>
<keyword evidence="1" id="KW-0732">Signal</keyword>
<gene>
    <name evidence="3" type="ORF">U0035_05020</name>
</gene>
<feature type="signal peptide" evidence="1">
    <location>
        <begin position="1"/>
        <end position="25"/>
    </location>
</feature>
<evidence type="ECO:0000259" key="2">
    <source>
        <dbReference type="Pfam" id="PF03544"/>
    </source>
</evidence>
<dbReference type="Pfam" id="PF03544">
    <property type="entry name" value="TonB_C"/>
    <property type="match status" value="1"/>
</dbReference>
<evidence type="ECO:0000313" key="3">
    <source>
        <dbReference type="EMBL" id="WQD39508.1"/>
    </source>
</evidence>
<feature type="chain" id="PRO_5047431649" evidence="1">
    <location>
        <begin position="26"/>
        <end position="144"/>
    </location>
</feature>
<dbReference type="EMBL" id="CP139960">
    <property type="protein sequence ID" value="WQD39508.1"/>
    <property type="molecule type" value="Genomic_DNA"/>
</dbReference>
<evidence type="ECO:0000256" key="1">
    <source>
        <dbReference type="SAM" id="SignalP"/>
    </source>
</evidence>
<organism evidence="3 4">
    <name type="scientific">Niabella yanshanensis</name>
    <dbReference type="NCBI Taxonomy" id="577386"/>
    <lineage>
        <taxon>Bacteria</taxon>
        <taxon>Pseudomonadati</taxon>
        <taxon>Bacteroidota</taxon>
        <taxon>Chitinophagia</taxon>
        <taxon>Chitinophagales</taxon>
        <taxon>Chitinophagaceae</taxon>
        <taxon>Niabella</taxon>
    </lineage>
</organism>
<feature type="domain" description="TonB C-terminal" evidence="2">
    <location>
        <begin position="79"/>
        <end position="139"/>
    </location>
</feature>
<sequence length="144" mass="16444">MSKKTPLCTSIFLLMSLLYYTNLTAQVSKADTTIFKADSTIYEKVDQKAAYRGSWLNHVQRNLNMRIPVNNGAPYGRYTVVIGFVINTDGSLTDFSKLTDMGYGMEEETIRVIKKSGRWIPALLNEKAVRSYRKQSLTFLINRM</sequence>
<proteinExistence type="predicted"/>
<accession>A0ABZ0WA95</accession>
<dbReference type="SUPFAM" id="SSF74653">
    <property type="entry name" value="TolA/TonB C-terminal domain"/>
    <property type="match status" value="1"/>
</dbReference>
<name>A0ABZ0WA95_9BACT</name>
<evidence type="ECO:0000313" key="4">
    <source>
        <dbReference type="Proteomes" id="UP001325680"/>
    </source>
</evidence>
<dbReference type="Gene3D" id="3.30.1150.10">
    <property type="match status" value="1"/>
</dbReference>